<feature type="active site" evidence="7">
    <location>
        <position position="88"/>
    </location>
</feature>
<feature type="domain" description="Peptidase S26" evidence="9">
    <location>
        <begin position="27"/>
        <end position="177"/>
    </location>
</feature>
<keyword evidence="8" id="KW-1133">Transmembrane helix</keyword>
<comment type="catalytic activity">
    <reaction evidence="1 8">
        <text>Cleavage of hydrophobic, N-terminal signal or leader sequences from secreted and periplasmic proteins.</text>
        <dbReference type="EC" id="3.4.21.89"/>
    </reaction>
</comment>
<dbReference type="EC" id="3.4.21.89" evidence="4 8"/>
<name>A0A1T4LRS5_9ENTE</name>
<dbReference type="GO" id="GO:0006465">
    <property type="term" value="P:signal peptide processing"/>
    <property type="evidence" value="ECO:0007669"/>
    <property type="project" value="InterPro"/>
</dbReference>
<feature type="active site" evidence="7">
    <location>
        <position position="52"/>
    </location>
</feature>
<evidence type="ECO:0000313" key="11">
    <source>
        <dbReference type="Proteomes" id="UP000190328"/>
    </source>
</evidence>
<evidence type="ECO:0000256" key="7">
    <source>
        <dbReference type="PIRSR" id="PIRSR600223-1"/>
    </source>
</evidence>
<dbReference type="PRINTS" id="PR00727">
    <property type="entry name" value="LEADERPTASE"/>
</dbReference>
<feature type="transmembrane region" description="Helical" evidence="8">
    <location>
        <begin position="21"/>
        <end position="41"/>
    </location>
</feature>
<dbReference type="InterPro" id="IPR019533">
    <property type="entry name" value="Peptidase_S26"/>
</dbReference>
<dbReference type="PANTHER" id="PTHR43390:SF1">
    <property type="entry name" value="CHLOROPLAST PROCESSING PEPTIDASE"/>
    <property type="match status" value="1"/>
</dbReference>
<dbReference type="OrthoDB" id="2183286at2"/>
<dbReference type="Pfam" id="PF10502">
    <property type="entry name" value="Peptidase_S26"/>
    <property type="match status" value="1"/>
</dbReference>
<evidence type="ECO:0000256" key="1">
    <source>
        <dbReference type="ARBA" id="ARBA00000677"/>
    </source>
</evidence>
<dbReference type="SUPFAM" id="SSF51306">
    <property type="entry name" value="LexA/Signal peptidase"/>
    <property type="match status" value="1"/>
</dbReference>
<dbReference type="AlphaFoldDB" id="A0A1T4LRS5"/>
<keyword evidence="5 8" id="KW-0645">Protease</keyword>
<dbReference type="InterPro" id="IPR000223">
    <property type="entry name" value="Pept_S26A_signal_pept_1"/>
</dbReference>
<gene>
    <name evidence="10" type="ORF">SAMN02745116_00782</name>
</gene>
<proteinExistence type="inferred from homology"/>
<dbReference type="CDD" id="cd06530">
    <property type="entry name" value="S26_SPase_I"/>
    <property type="match status" value="1"/>
</dbReference>
<comment type="similarity">
    <text evidence="3 8">Belongs to the peptidase S26 family.</text>
</comment>
<dbReference type="GO" id="GO:0005886">
    <property type="term" value="C:plasma membrane"/>
    <property type="evidence" value="ECO:0007669"/>
    <property type="project" value="UniProtKB-SubCell"/>
</dbReference>
<evidence type="ECO:0000256" key="6">
    <source>
        <dbReference type="ARBA" id="ARBA00022801"/>
    </source>
</evidence>
<sequence length="178" mass="20337">MESFCTRIKLLYLRLGRVNRLKLSMSMSIVVLAFVVGMFFLNIQLFRVEGNSMFPTLKNNSVCFVKKTKEIEKYDIVAFRREKKVLCKRAVATSGMYIRVKDTRVSFAQEPFDTVFEVPNAVELNVTTTNQVARELSVLQRVPSGYLFVLGDNFSSSHDSREFGLVSMEDVIGKVIVR</sequence>
<evidence type="ECO:0000256" key="4">
    <source>
        <dbReference type="ARBA" id="ARBA00013208"/>
    </source>
</evidence>
<dbReference type="InterPro" id="IPR019758">
    <property type="entry name" value="Pept_S26A_signal_pept_1_CS"/>
</dbReference>
<dbReference type="InterPro" id="IPR036286">
    <property type="entry name" value="LexA/Signal_pep-like_sf"/>
</dbReference>
<evidence type="ECO:0000256" key="5">
    <source>
        <dbReference type="ARBA" id="ARBA00022670"/>
    </source>
</evidence>
<reference evidence="10 11" key="1">
    <citation type="submission" date="2017-02" db="EMBL/GenBank/DDBJ databases">
        <authorList>
            <person name="Peterson S.W."/>
        </authorList>
    </citation>
    <scope>NUCLEOTIDE SEQUENCE [LARGE SCALE GENOMIC DNA]</scope>
    <source>
        <strain evidence="10 11">ATCC BAA-1030</strain>
    </source>
</reference>
<dbReference type="GO" id="GO:0009003">
    <property type="term" value="F:signal peptidase activity"/>
    <property type="evidence" value="ECO:0007669"/>
    <property type="project" value="UniProtKB-EC"/>
</dbReference>
<keyword evidence="6 8" id="KW-0378">Hydrolase</keyword>
<protein>
    <recommendedName>
        <fullName evidence="4 8">Signal peptidase I</fullName>
        <ecNumber evidence="4 8">3.4.21.89</ecNumber>
    </recommendedName>
</protein>
<accession>A0A1T4LRS5</accession>
<evidence type="ECO:0000313" key="10">
    <source>
        <dbReference type="EMBL" id="SJZ57385.1"/>
    </source>
</evidence>
<dbReference type="RefSeq" id="WP_159443194.1">
    <property type="nucleotide sequence ID" value="NZ_FUXI01000006.1"/>
</dbReference>
<dbReference type="GO" id="GO:0004252">
    <property type="term" value="F:serine-type endopeptidase activity"/>
    <property type="evidence" value="ECO:0007669"/>
    <property type="project" value="InterPro"/>
</dbReference>
<evidence type="ECO:0000259" key="9">
    <source>
        <dbReference type="Pfam" id="PF10502"/>
    </source>
</evidence>
<keyword evidence="8" id="KW-0472">Membrane</keyword>
<dbReference type="PROSITE" id="PS00761">
    <property type="entry name" value="SPASE_I_3"/>
    <property type="match status" value="1"/>
</dbReference>
<dbReference type="PROSITE" id="PS00501">
    <property type="entry name" value="SPASE_I_1"/>
    <property type="match status" value="1"/>
</dbReference>
<dbReference type="Gene3D" id="2.10.109.10">
    <property type="entry name" value="Umud Fragment, subunit A"/>
    <property type="match status" value="1"/>
</dbReference>
<evidence type="ECO:0000256" key="2">
    <source>
        <dbReference type="ARBA" id="ARBA00004401"/>
    </source>
</evidence>
<dbReference type="STRING" id="263852.SAMN02745116_00782"/>
<dbReference type="InterPro" id="IPR019756">
    <property type="entry name" value="Pept_S26A_signal_pept_1_Ser-AS"/>
</dbReference>
<dbReference type="EMBL" id="FUXI01000006">
    <property type="protein sequence ID" value="SJZ57385.1"/>
    <property type="molecule type" value="Genomic_DNA"/>
</dbReference>
<evidence type="ECO:0000256" key="8">
    <source>
        <dbReference type="RuleBase" id="RU362042"/>
    </source>
</evidence>
<keyword evidence="11" id="KW-1185">Reference proteome</keyword>
<keyword evidence="8" id="KW-0812">Transmembrane</keyword>
<organism evidence="10 11">
    <name type="scientific">Pilibacter termitis</name>
    <dbReference type="NCBI Taxonomy" id="263852"/>
    <lineage>
        <taxon>Bacteria</taxon>
        <taxon>Bacillati</taxon>
        <taxon>Bacillota</taxon>
        <taxon>Bacilli</taxon>
        <taxon>Lactobacillales</taxon>
        <taxon>Enterococcaceae</taxon>
        <taxon>Pilibacter</taxon>
    </lineage>
</organism>
<dbReference type="NCBIfam" id="TIGR02227">
    <property type="entry name" value="sigpep_I_bact"/>
    <property type="match status" value="1"/>
</dbReference>
<dbReference type="Proteomes" id="UP000190328">
    <property type="component" value="Unassembled WGS sequence"/>
</dbReference>
<evidence type="ECO:0000256" key="3">
    <source>
        <dbReference type="ARBA" id="ARBA00009370"/>
    </source>
</evidence>
<dbReference type="PANTHER" id="PTHR43390">
    <property type="entry name" value="SIGNAL PEPTIDASE I"/>
    <property type="match status" value="1"/>
</dbReference>
<comment type="subcellular location">
    <subcellularLocation>
        <location evidence="2">Cell membrane</location>
        <topology evidence="2">Single-pass type II membrane protein</topology>
    </subcellularLocation>
    <subcellularLocation>
        <location evidence="8">Membrane</location>
        <topology evidence="8">Single-pass type II membrane protein</topology>
    </subcellularLocation>
</comment>